<reference evidence="2" key="1">
    <citation type="submission" date="2018-05" db="EMBL/GenBank/DDBJ databases">
        <authorList>
            <person name="Lanie J.A."/>
            <person name="Ng W.-L."/>
            <person name="Kazmierczak K.M."/>
            <person name="Andrzejewski T.M."/>
            <person name="Davidsen T.M."/>
            <person name="Wayne K.J."/>
            <person name="Tettelin H."/>
            <person name="Glass J.I."/>
            <person name="Rusch D."/>
            <person name="Podicherti R."/>
            <person name="Tsui H.-C.T."/>
            <person name="Winkler M.E."/>
        </authorList>
    </citation>
    <scope>NUCLEOTIDE SEQUENCE</scope>
</reference>
<evidence type="ECO:0000313" key="2">
    <source>
        <dbReference type="EMBL" id="SVC76420.1"/>
    </source>
</evidence>
<dbReference type="EMBL" id="UINC01109531">
    <property type="protein sequence ID" value="SVC76420.1"/>
    <property type="molecule type" value="Genomic_DNA"/>
</dbReference>
<accession>A0A382PUF6</accession>
<dbReference type="AlphaFoldDB" id="A0A382PUF6"/>
<organism evidence="2">
    <name type="scientific">marine metagenome</name>
    <dbReference type="NCBI Taxonomy" id="408172"/>
    <lineage>
        <taxon>unclassified sequences</taxon>
        <taxon>metagenomes</taxon>
        <taxon>ecological metagenomes</taxon>
    </lineage>
</organism>
<feature type="region of interest" description="Disordered" evidence="1">
    <location>
        <begin position="1"/>
        <end position="25"/>
    </location>
</feature>
<gene>
    <name evidence="2" type="ORF">METZ01_LOCUS329274</name>
</gene>
<feature type="non-terminal residue" evidence="2">
    <location>
        <position position="1"/>
    </location>
</feature>
<protein>
    <submittedName>
        <fullName evidence="2">Uncharacterized protein</fullName>
    </submittedName>
</protein>
<evidence type="ECO:0000256" key="1">
    <source>
        <dbReference type="SAM" id="MobiDB-lite"/>
    </source>
</evidence>
<name>A0A382PUF6_9ZZZZ</name>
<proteinExistence type="predicted"/>
<feature type="non-terminal residue" evidence="2">
    <location>
        <position position="25"/>
    </location>
</feature>
<sequence length="25" mass="2642">QRASTAQDGWRSGAKRACSLQHAGV</sequence>